<keyword evidence="2" id="KW-1185">Reference proteome</keyword>
<reference evidence="1" key="1">
    <citation type="submission" date="2022-04" db="EMBL/GenBank/DDBJ databases">
        <title>Jade perch genome.</title>
        <authorList>
            <person name="Chao B."/>
        </authorList>
    </citation>
    <scope>NUCLEOTIDE SEQUENCE</scope>
    <source>
        <strain evidence="1">CB-2022</strain>
    </source>
</reference>
<gene>
    <name evidence="1" type="ORF">L3Q82_011643</name>
</gene>
<organism evidence="1 2">
    <name type="scientific">Scortum barcoo</name>
    <name type="common">barcoo grunter</name>
    <dbReference type="NCBI Taxonomy" id="214431"/>
    <lineage>
        <taxon>Eukaryota</taxon>
        <taxon>Metazoa</taxon>
        <taxon>Chordata</taxon>
        <taxon>Craniata</taxon>
        <taxon>Vertebrata</taxon>
        <taxon>Euteleostomi</taxon>
        <taxon>Actinopterygii</taxon>
        <taxon>Neopterygii</taxon>
        <taxon>Teleostei</taxon>
        <taxon>Neoteleostei</taxon>
        <taxon>Acanthomorphata</taxon>
        <taxon>Eupercaria</taxon>
        <taxon>Centrarchiformes</taxon>
        <taxon>Terapontoidei</taxon>
        <taxon>Terapontidae</taxon>
        <taxon>Scortum</taxon>
    </lineage>
</organism>
<proteinExistence type="predicted"/>
<dbReference type="Proteomes" id="UP000831701">
    <property type="component" value="Chromosome 14"/>
</dbReference>
<evidence type="ECO:0000313" key="1">
    <source>
        <dbReference type="EMBL" id="KAI3362967.1"/>
    </source>
</evidence>
<comment type="caution">
    <text evidence="1">The sequence shown here is derived from an EMBL/GenBank/DDBJ whole genome shotgun (WGS) entry which is preliminary data.</text>
</comment>
<sequence length="2578" mass="283433">MEPSGRELGDREGYCELEHLPPLLEDEENVSLADILSLRDSCLSEEEVWAVCAECVLALQSIRPSHLFHTLCITPDTLAFNAHGNVCFMEQLSDDPEGSFVPPEVDNTGSTFEGHVYSLGSTLSAALSFVIEPELEAELGEEIQRLLEQMQEEKPEDRPLLQDILSLAEARLSHTSSAAVCRKLSSIGRRVLSIESVSTFQDGQEGSWEARWQHPKPRCLLKRLSSDDNSKDLCVDSSVKANGLSRQQVCGGWDSSLWAEDMDGGEGGGMILADELDCRSHNSSPVRRRAQQRLNRVRGALNRSCSVPDSNNPPCLSPPTHGDISIPVSDLTEIGADEHLSCKSVWSNRLQRLNRGRSCESYPHSSSEDNGSSVVDSQTSRGDEEAAGTLDIEDTEMGGCHECESKDCTQDSASSSASCQDLEMDQDSSGDQSSLNHSLYIPNNYMTKSMLCLNEESQDEVTGQTKSGSQAHHEQKKHQGPLRCPDWRYLGPHPGARPGVGARRRAPGGRVFAHGTRPGSARNGDVGPPSSRLTTRRKVHEGPVQCGLGSSRGRGPRRPNPWTKTLAIGTWNVTSLGGKEPELVREVERYRLEIVGLTSTHSLGSGTQLLERGWTLHYSGVAQAAVQSTLAFLESLGGVLDSAPTGDSIVLLGDFNAHVGNNSDSWRGVIGRNGLPDLNPSSVLLLDFCASHSLSITNTMFEQHKGVHQCTWHQDTLGRRSMIDFDFVVVSSDLRPYVLDTRVKRGAELSTNHHLVVSWIRWQRRKLDRPGRPKRIVRVCWERLAEPSVREVFNSHLRKSFSQIPREAGDIESEWTMFSASIVNAAVVRSCGRKVSGACRGGNPEPSGGHRKYRQAKQAAARTVLEAKTQVWEEFGEAMEEDYRSASKRFWQTVRRLRRGKQYSANTVYSAGGKLLTSTGDIVGRWKKYFEDLLNPTDLPSNEEAEAGVSEVDSSITQAEVTEGDHTSQPSLEGLRQGTGEENSADSRTSDSGGTMRFSSLVVEHWTSSIPSTGCLRVYGSLPNQSTCALWIWRRHSTVSCPRGILWGCSMRVWGPGAFAKGCSVLCTTGAGAWFALPAVTRGRRESGLGTTGISSLLFADDVVLMASSGQDLQHVLEWFAAECEAAGMRISTSKSEAMVLDRKRVACPLRVGGRGPASSGGVQSRCSFASDREESAEVGMSHRRRPRGRPRTRWRDYVSRLAGLGTPRGPPEELEEVSGVREVWASLLRLLPPRPGPGSIKRLKMDGWMELAWISLRELLTRCGRRLTVNELWALCYTCLSSLQTYIDFPAYLCLDTVHVGCEGEVLFLKPKNIGRRDDFYLAPEYQEHGIVTEKVCVYGVAAILWATAKFSLSPTQKLAMPRKLKRLLLEMARRTPIERPTIVMAKKPASKSSEADDLSATDTHQSSCEESAQNNSGFVPMATESRLAPVPGPVPHSYSVNKELQLPEAFTSTATHFTPIILTNERDSEEESQNPGAAIVGTLDEFTESSEHFEERGLTFTPHPHPTQTEPSPHTQEVSVNQAALTTTSSDKMLVNSASSLPDISCLEVSLPPPLPTNLNGCSVFNNYLLRQDPTTGHLSLVPVQVRASDSLLGLDINLSLVPQPLQGLIAVPGSTDGPFVNCLNAPLRPEHQDYGPPSSCFNGSSIISDSALEHTVPGAYNGQTNPGTQGEKQPESISPKVHRALQEVIDLLKGEFSLDGYLDNGHEDISMGEYIFSLKDLQYHTFASVVKERFSDLYWEDDLLGVLHCLVNYSPSTLGCNEQPPSKAGKRAALTPPLIATVWAGRKEVCLHGCLDLNGNIHTSSPAAVDSWEGSEARSCHGENEARLEDFELRSEESQRGVCQGVSTDGSDAGVMEGGDHSAGGSDESPSEAEFLSGREEGLTGALDEQMSPDCSEDMEDSDSVVSERLLSPGSRAEGPGLSLSPAWALAFFGEDCFSPEVVQYAVNLGQHTGSPCLDVKIQELQQQLIIETRNLKKTRNFYQKLIQQERKNKGSESKVMLSKLKSQFEELRSKVLFLEGVKKYLEVLSVDQWGLEVSLLPSLAVCGCGSLDLQSSEDPSVLSFGTSKGKSSLQAGSPLGLMAYLYARNAAAEGYIQQFLYTYRYLCTPEQLLQFIMDRFISAARQGPDMSGDSEKIFHRSLDLLHFWITDCRQVDFTPKSILVDTLENLLETEVIPVDSRGEALLSALHSTPCPTWSQGRASLISFEEDDDSVCLHSSTEDLGKKWKFSRVVEPSASLPKDKAFSIAAALPMPCYGSMVDDLSNVCLHSEERLPFSKNEHGAQHVAQQLTLLQQEMFQGCHPVHFLNSRLQGVRDKVFTPNKFSYISAPLPTRNVSQHIPPAEGSSLLVCEETPSDSPLQQLLTYADSVTNWISAEIVICDSIKTQVALLTKYLWIGKHCYESRNFASAMQVLGGLENVIVRQLPAWKHLSSKVCEILEELRAVQVFLKSDDLCLMGGEHARMRPTLPSAHILAMHVQQLEIGALTLTTGAYKWTKLRSIAKVVSQVHAFQEAACPYSPDRELQAYLRRRIARLATSDIHLLAADNDANFQQSSERQTRRIQDTLRRVKATFQ</sequence>
<dbReference type="EMBL" id="CM041544">
    <property type="protein sequence ID" value="KAI3362967.1"/>
    <property type="molecule type" value="Genomic_DNA"/>
</dbReference>
<name>A0ACB8W4M2_9TELE</name>
<protein>
    <submittedName>
        <fullName evidence="1">Uncharacterized protein</fullName>
    </submittedName>
</protein>
<accession>A0ACB8W4M2</accession>
<evidence type="ECO:0000313" key="2">
    <source>
        <dbReference type="Proteomes" id="UP000831701"/>
    </source>
</evidence>